<comment type="caution">
    <text evidence="2">The sequence shown here is derived from an EMBL/GenBank/DDBJ whole genome shotgun (WGS) entry which is preliminary data.</text>
</comment>
<name>A0A0L0NK42_TOLOC</name>
<evidence type="ECO:0000256" key="1">
    <source>
        <dbReference type="SAM" id="MobiDB-lite"/>
    </source>
</evidence>
<accession>A0A0L0NK42</accession>
<feature type="region of interest" description="Disordered" evidence="1">
    <location>
        <begin position="263"/>
        <end position="289"/>
    </location>
</feature>
<sequence length="391" mass="44342">MLASMSYPPEYRATATRSYHRPAKATSRQKLRPSQLQPFDPDELTRRLYTVIAEQKAHSERKKQARAEAERRARHYPSGADTDKYKDKDAAPLTVVKEKPPNLPTQQHKTDDKHKGEPQKVKLERTASKTSKGPGHNEGEDGNSSSYRHIPQVAASQFARTTTVESPTDRLLVHKLSKKAMKFHMEGPNANPEIRAVGPDASPFEQARALRRAQSMRERQYERNQCHHMPTLATTAEVDEKQAARLPHRHTFETYLKVEGMDPEEKKDVRRRSTGSILGRTESPPVGAFEMPAGLIPAVQRCESDEVIVDPSEHHRVDWTQSDEARVWPIPIATSPPPLRKPESRWTLRGRLGSFTKHGKDDKSPTPPDEKRASQESPKSPRAGFFARFKR</sequence>
<feature type="region of interest" description="Disordered" evidence="1">
    <location>
        <begin position="1"/>
        <end position="147"/>
    </location>
</feature>
<dbReference type="Proteomes" id="UP000036947">
    <property type="component" value="Unassembled WGS sequence"/>
</dbReference>
<feature type="compositionally biased region" description="Basic and acidic residues" evidence="1">
    <location>
        <begin position="81"/>
        <end position="100"/>
    </location>
</feature>
<dbReference type="AlphaFoldDB" id="A0A0L0NK42"/>
<proteinExistence type="predicted"/>
<gene>
    <name evidence="2" type="ORF">TOPH_00898</name>
</gene>
<feature type="compositionally biased region" description="Basic and acidic residues" evidence="1">
    <location>
        <begin position="358"/>
        <end position="374"/>
    </location>
</feature>
<protein>
    <submittedName>
        <fullName evidence="2">Uncharacterized protein</fullName>
    </submittedName>
</protein>
<dbReference type="EMBL" id="LFRF01000002">
    <property type="protein sequence ID" value="KND94481.1"/>
    <property type="molecule type" value="Genomic_DNA"/>
</dbReference>
<dbReference type="OrthoDB" id="5204927at2759"/>
<evidence type="ECO:0000313" key="3">
    <source>
        <dbReference type="Proteomes" id="UP000036947"/>
    </source>
</evidence>
<evidence type="ECO:0000313" key="2">
    <source>
        <dbReference type="EMBL" id="KND94481.1"/>
    </source>
</evidence>
<feature type="compositionally biased region" description="Basic residues" evidence="1">
    <location>
        <begin position="18"/>
        <end position="31"/>
    </location>
</feature>
<feature type="compositionally biased region" description="Basic and acidic residues" evidence="1">
    <location>
        <begin position="108"/>
        <end position="127"/>
    </location>
</feature>
<feature type="region of interest" description="Disordered" evidence="1">
    <location>
        <begin position="330"/>
        <end position="391"/>
    </location>
</feature>
<dbReference type="STRING" id="1163406.A0A0L0NK42"/>
<reference evidence="2 3" key="1">
    <citation type="journal article" date="2015" name="BMC Genomics">
        <title>The genome of the truffle-parasite Tolypocladium ophioglossoides and the evolution of antifungal peptaibiotics.</title>
        <authorList>
            <person name="Quandt C.A."/>
            <person name="Bushley K.E."/>
            <person name="Spatafora J.W."/>
        </authorList>
    </citation>
    <scope>NUCLEOTIDE SEQUENCE [LARGE SCALE GENOMIC DNA]</scope>
    <source>
        <strain evidence="2 3">CBS 100239</strain>
    </source>
</reference>
<organism evidence="2 3">
    <name type="scientific">Tolypocladium ophioglossoides (strain CBS 100239)</name>
    <name type="common">Snaketongue truffleclub</name>
    <name type="synonym">Elaphocordyceps ophioglossoides</name>
    <dbReference type="NCBI Taxonomy" id="1163406"/>
    <lineage>
        <taxon>Eukaryota</taxon>
        <taxon>Fungi</taxon>
        <taxon>Dikarya</taxon>
        <taxon>Ascomycota</taxon>
        <taxon>Pezizomycotina</taxon>
        <taxon>Sordariomycetes</taxon>
        <taxon>Hypocreomycetidae</taxon>
        <taxon>Hypocreales</taxon>
        <taxon>Ophiocordycipitaceae</taxon>
        <taxon>Tolypocladium</taxon>
    </lineage>
</organism>
<keyword evidence="3" id="KW-1185">Reference proteome</keyword>